<sequence>MYIFSLIACFSLEEVCLCFLLNKGGSSTATTVSVGQVSPSGKHVVASTILASVDVEVVSESDEVDSQPLSSFKRLRDEVHSSNAPWKRLCMKFLLRGAKKPLASLAPSSLARRTPVVHVSISKVGKLSSSLSKVGSTLVDVSISSVDHSHSPPPVIVLMGSKLDLGVSTYLALTSTHSSYVASFLSFPKDRPLLSYLTDGANVVS</sequence>
<name>A0ACB9I3S5_9ASTR</name>
<reference evidence="2" key="1">
    <citation type="journal article" date="2022" name="Mol. Ecol. Resour.">
        <title>The genomes of chicory, endive, great burdock and yacon provide insights into Asteraceae palaeo-polyploidization history and plant inulin production.</title>
        <authorList>
            <person name="Fan W."/>
            <person name="Wang S."/>
            <person name="Wang H."/>
            <person name="Wang A."/>
            <person name="Jiang F."/>
            <person name="Liu H."/>
            <person name="Zhao H."/>
            <person name="Xu D."/>
            <person name="Zhang Y."/>
        </authorList>
    </citation>
    <scope>NUCLEOTIDE SEQUENCE [LARGE SCALE GENOMIC DNA]</scope>
    <source>
        <strain evidence="2">cv. Yunnan</strain>
    </source>
</reference>
<comment type="caution">
    <text evidence="1">The sequence shown here is derived from an EMBL/GenBank/DDBJ whole genome shotgun (WGS) entry which is preliminary data.</text>
</comment>
<organism evidence="1 2">
    <name type="scientific">Smallanthus sonchifolius</name>
    <dbReference type="NCBI Taxonomy" id="185202"/>
    <lineage>
        <taxon>Eukaryota</taxon>
        <taxon>Viridiplantae</taxon>
        <taxon>Streptophyta</taxon>
        <taxon>Embryophyta</taxon>
        <taxon>Tracheophyta</taxon>
        <taxon>Spermatophyta</taxon>
        <taxon>Magnoliopsida</taxon>
        <taxon>eudicotyledons</taxon>
        <taxon>Gunneridae</taxon>
        <taxon>Pentapetalae</taxon>
        <taxon>asterids</taxon>
        <taxon>campanulids</taxon>
        <taxon>Asterales</taxon>
        <taxon>Asteraceae</taxon>
        <taxon>Asteroideae</taxon>
        <taxon>Heliantheae alliance</taxon>
        <taxon>Millerieae</taxon>
        <taxon>Smallanthus</taxon>
    </lineage>
</organism>
<gene>
    <name evidence="1" type="ORF">L1987_30316</name>
</gene>
<proteinExistence type="predicted"/>
<dbReference type="Proteomes" id="UP001056120">
    <property type="component" value="Linkage Group LG10"/>
</dbReference>
<reference evidence="1 2" key="2">
    <citation type="journal article" date="2022" name="Mol. Ecol. Resour.">
        <title>The genomes of chicory, endive, great burdock and yacon provide insights into Asteraceae paleo-polyploidization history and plant inulin production.</title>
        <authorList>
            <person name="Fan W."/>
            <person name="Wang S."/>
            <person name="Wang H."/>
            <person name="Wang A."/>
            <person name="Jiang F."/>
            <person name="Liu H."/>
            <person name="Zhao H."/>
            <person name="Xu D."/>
            <person name="Zhang Y."/>
        </authorList>
    </citation>
    <scope>NUCLEOTIDE SEQUENCE [LARGE SCALE GENOMIC DNA]</scope>
    <source>
        <strain evidence="2">cv. Yunnan</strain>
        <tissue evidence="1">Leaves</tissue>
    </source>
</reference>
<accession>A0ACB9I3S5</accession>
<keyword evidence="2" id="KW-1185">Reference proteome</keyword>
<evidence type="ECO:0000313" key="2">
    <source>
        <dbReference type="Proteomes" id="UP001056120"/>
    </source>
</evidence>
<dbReference type="EMBL" id="CM042027">
    <property type="protein sequence ID" value="KAI3802186.1"/>
    <property type="molecule type" value="Genomic_DNA"/>
</dbReference>
<evidence type="ECO:0000313" key="1">
    <source>
        <dbReference type="EMBL" id="KAI3802186.1"/>
    </source>
</evidence>
<protein>
    <submittedName>
        <fullName evidence="1">Uncharacterized protein</fullName>
    </submittedName>
</protein>